<accession>A0A1R1I2A2</accession>
<keyword evidence="2" id="KW-1185">Reference proteome</keyword>
<evidence type="ECO:0000313" key="2">
    <source>
        <dbReference type="Proteomes" id="UP000187526"/>
    </source>
</evidence>
<organism evidence="1 2">
    <name type="scientific">Azonexus hydrophilus</name>
    <dbReference type="NCBI Taxonomy" id="418702"/>
    <lineage>
        <taxon>Bacteria</taxon>
        <taxon>Pseudomonadati</taxon>
        <taxon>Pseudomonadota</taxon>
        <taxon>Betaproteobacteria</taxon>
        <taxon>Rhodocyclales</taxon>
        <taxon>Azonexaceae</taxon>
        <taxon>Azonexus</taxon>
    </lineage>
</organism>
<sequence>MGKLGGLFEKRNGHPLADARELQQIVSELPKDNAFKALDEIGGWLESLLAAGDFPVERLFDAGRQLEDAAIPHLRRLSREYLHTIRLSRAEEKRLWVINGGFWKLLSSVYEQALDGMLAKGMSPDVAKHVLPALCTRLIAALRSVVKWEQFHYGPTPPELWQRMGRVLMIAEDAGVANRLVNLGGQQGNASALGEYRKVMVFQAASMDSLLPLEIELAERFIAHFLGEFEFSSVAEHDSVYWVDLRLAQPPLRLARMPAEAAATQRFFKPGRAHDAMRAVLQTLEQGGDLPEEIKLGSQYQAKTLIPVLRHLCAYLAPIPPQRRHDRHRVKHRMSVLNGLVNAFVAFSGEFGGRPAGLQIESWVVENVSRGGFGALLNNIPGEWLKVGALLAMQPEGGQNWLLGCVRRYHRESPTDARVGIETLARIVEAAELKPKMASSYAAVAGIPSLLLLEGNAPGELRIILPPYSFDPRESFEYVHNGRRVVLEPLLIVEQTSDYELARYRLVPPA</sequence>
<name>A0A1R1I2A2_9RHOO</name>
<comment type="caution">
    <text evidence="1">The sequence shown here is derived from an EMBL/GenBank/DDBJ whole genome shotgun (WGS) entry which is preliminary data.</text>
</comment>
<dbReference type="Proteomes" id="UP000187526">
    <property type="component" value="Unassembled WGS sequence"/>
</dbReference>
<proteinExistence type="predicted"/>
<gene>
    <name evidence="1" type="ORF">BJN45_11585</name>
</gene>
<protein>
    <recommendedName>
        <fullName evidence="3">PilZ domain-containing protein</fullName>
    </recommendedName>
</protein>
<evidence type="ECO:0000313" key="1">
    <source>
        <dbReference type="EMBL" id="OMG52891.1"/>
    </source>
</evidence>
<dbReference type="EMBL" id="MTHD01000004">
    <property type="protein sequence ID" value="OMG52891.1"/>
    <property type="molecule type" value="Genomic_DNA"/>
</dbReference>
<dbReference type="AlphaFoldDB" id="A0A1R1I2A2"/>
<reference evidence="1 2" key="1">
    <citation type="submission" date="2016-10" db="EMBL/GenBank/DDBJ databases">
        <title>Alkaliphiles isolated from bioreactors.</title>
        <authorList>
            <person name="Salah Z."/>
            <person name="Rout S.P."/>
            <person name="Humphreys P.N."/>
        </authorList>
    </citation>
    <scope>NUCLEOTIDE SEQUENCE [LARGE SCALE GENOMIC DNA]</scope>
    <source>
        <strain evidence="1 2">ZS02</strain>
    </source>
</reference>
<dbReference type="STRING" id="418702.BJN45_11585"/>
<evidence type="ECO:0008006" key="3">
    <source>
        <dbReference type="Google" id="ProtNLM"/>
    </source>
</evidence>